<dbReference type="HOGENOM" id="CLU_000288_7_20_1"/>
<dbReference type="InterPro" id="IPR000719">
    <property type="entry name" value="Prot_kinase_dom"/>
</dbReference>
<dbReference type="PROSITE" id="PS50011">
    <property type="entry name" value="PROTEIN_KINASE_DOM"/>
    <property type="match status" value="1"/>
</dbReference>
<dbReference type="GO" id="GO:0005524">
    <property type="term" value="F:ATP binding"/>
    <property type="evidence" value="ECO:0007669"/>
    <property type="project" value="InterPro"/>
</dbReference>
<dbReference type="InParanoid" id="A0A067Q6A6"/>
<evidence type="ECO:0000313" key="2">
    <source>
        <dbReference type="EMBL" id="KDQ58146.1"/>
    </source>
</evidence>
<dbReference type="OrthoDB" id="4062651at2759"/>
<feature type="domain" description="Protein kinase" evidence="1">
    <location>
        <begin position="10"/>
        <end position="140"/>
    </location>
</feature>
<name>A0A067Q6A6_9AGAM</name>
<dbReference type="PANTHER" id="PTHR44329:SF261">
    <property type="entry name" value="ZINC FINGER CONTAINING PROTEIN KINASE-RELATED"/>
    <property type="match status" value="1"/>
</dbReference>
<protein>
    <recommendedName>
        <fullName evidence="1">Protein kinase domain-containing protein</fullName>
    </recommendedName>
</protein>
<gene>
    <name evidence="2" type="ORF">JAAARDRAFT_155821</name>
</gene>
<dbReference type="STRING" id="933084.A0A067Q6A6"/>
<keyword evidence="3" id="KW-1185">Reference proteome</keyword>
<dbReference type="InterPro" id="IPR001245">
    <property type="entry name" value="Ser-Thr/Tyr_kinase_cat_dom"/>
</dbReference>
<accession>A0A067Q6A6</accession>
<organism evidence="2 3">
    <name type="scientific">Jaapia argillacea MUCL 33604</name>
    <dbReference type="NCBI Taxonomy" id="933084"/>
    <lineage>
        <taxon>Eukaryota</taxon>
        <taxon>Fungi</taxon>
        <taxon>Dikarya</taxon>
        <taxon>Basidiomycota</taxon>
        <taxon>Agaricomycotina</taxon>
        <taxon>Agaricomycetes</taxon>
        <taxon>Agaricomycetidae</taxon>
        <taxon>Jaapiales</taxon>
        <taxon>Jaapiaceae</taxon>
        <taxon>Jaapia</taxon>
    </lineage>
</organism>
<dbReference type="Gene3D" id="1.10.510.10">
    <property type="entry name" value="Transferase(Phosphotransferase) domain 1"/>
    <property type="match status" value="1"/>
</dbReference>
<dbReference type="GO" id="GO:0004674">
    <property type="term" value="F:protein serine/threonine kinase activity"/>
    <property type="evidence" value="ECO:0007669"/>
    <property type="project" value="TreeGrafter"/>
</dbReference>
<dbReference type="Proteomes" id="UP000027265">
    <property type="component" value="Unassembled WGS sequence"/>
</dbReference>
<dbReference type="AlphaFoldDB" id="A0A067Q6A6"/>
<reference evidence="3" key="1">
    <citation type="journal article" date="2014" name="Proc. Natl. Acad. Sci. U.S.A.">
        <title>Extensive sampling of basidiomycete genomes demonstrates inadequacy of the white-rot/brown-rot paradigm for wood decay fungi.</title>
        <authorList>
            <person name="Riley R."/>
            <person name="Salamov A.A."/>
            <person name="Brown D.W."/>
            <person name="Nagy L.G."/>
            <person name="Floudas D."/>
            <person name="Held B.W."/>
            <person name="Levasseur A."/>
            <person name="Lombard V."/>
            <person name="Morin E."/>
            <person name="Otillar R."/>
            <person name="Lindquist E.A."/>
            <person name="Sun H."/>
            <person name="LaButti K.M."/>
            <person name="Schmutz J."/>
            <person name="Jabbour D."/>
            <person name="Luo H."/>
            <person name="Baker S.E."/>
            <person name="Pisabarro A.G."/>
            <person name="Walton J.D."/>
            <person name="Blanchette R.A."/>
            <person name="Henrissat B."/>
            <person name="Martin F."/>
            <person name="Cullen D."/>
            <person name="Hibbett D.S."/>
            <person name="Grigoriev I.V."/>
        </authorList>
    </citation>
    <scope>NUCLEOTIDE SEQUENCE [LARGE SCALE GENOMIC DNA]</scope>
    <source>
        <strain evidence="3">MUCL 33604</strain>
    </source>
</reference>
<sequence>GYDLTGSVERTGKWEIGSGASTVVWEGAYRRTQGDTLVAIKIFREPRNEEERSAFARRLIRESDVWCQLSHNHIQPYLGWAFIGPTTTSIGLISPLCHEGTVDAYLSRNPHSDRQRLVRHVARGLDYLHRKNIIHGDLKT</sequence>
<feature type="non-terminal residue" evidence="2">
    <location>
        <position position="140"/>
    </location>
</feature>
<dbReference type="SUPFAM" id="SSF56112">
    <property type="entry name" value="Protein kinase-like (PK-like)"/>
    <property type="match status" value="1"/>
</dbReference>
<dbReference type="EMBL" id="KL197718">
    <property type="protein sequence ID" value="KDQ58146.1"/>
    <property type="molecule type" value="Genomic_DNA"/>
</dbReference>
<dbReference type="InterPro" id="IPR011009">
    <property type="entry name" value="Kinase-like_dom_sf"/>
</dbReference>
<feature type="non-terminal residue" evidence="2">
    <location>
        <position position="1"/>
    </location>
</feature>
<dbReference type="Pfam" id="PF07714">
    <property type="entry name" value="PK_Tyr_Ser-Thr"/>
    <property type="match status" value="1"/>
</dbReference>
<dbReference type="InterPro" id="IPR051681">
    <property type="entry name" value="Ser/Thr_Kinases-Pseudokinases"/>
</dbReference>
<evidence type="ECO:0000313" key="3">
    <source>
        <dbReference type="Proteomes" id="UP000027265"/>
    </source>
</evidence>
<dbReference type="PANTHER" id="PTHR44329">
    <property type="entry name" value="SERINE/THREONINE-PROTEIN KINASE TNNI3K-RELATED"/>
    <property type="match status" value="1"/>
</dbReference>
<proteinExistence type="predicted"/>
<evidence type="ECO:0000259" key="1">
    <source>
        <dbReference type="PROSITE" id="PS50011"/>
    </source>
</evidence>